<evidence type="ECO:0000313" key="4">
    <source>
        <dbReference type="Proteomes" id="UP001501074"/>
    </source>
</evidence>
<dbReference type="InterPro" id="IPR051448">
    <property type="entry name" value="CdaR-like_regulators"/>
</dbReference>
<feature type="compositionally biased region" description="Low complexity" evidence="1">
    <location>
        <begin position="243"/>
        <end position="268"/>
    </location>
</feature>
<dbReference type="InterPro" id="IPR009057">
    <property type="entry name" value="Homeodomain-like_sf"/>
</dbReference>
<evidence type="ECO:0000256" key="1">
    <source>
        <dbReference type="SAM" id="MobiDB-lite"/>
    </source>
</evidence>
<dbReference type="Pfam" id="PF13556">
    <property type="entry name" value="HTH_30"/>
    <property type="match status" value="1"/>
</dbReference>
<dbReference type="SUPFAM" id="SSF46689">
    <property type="entry name" value="Homeodomain-like"/>
    <property type="match status" value="1"/>
</dbReference>
<proteinExistence type="predicted"/>
<evidence type="ECO:0000259" key="2">
    <source>
        <dbReference type="Pfam" id="PF13556"/>
    </source>
</evidence>
<feature type="region of interest" description="Disordered" evidence="1">
    <location>
        <begin position="233"/>
        <end position="268"/>
    </location>
</feature>
<dbReference type="PANTHER" id="PTHR33744:SF17">
    <property type="entry name" value="CONSERVED PROTEIN"/>
    <property type="match status" value="1"/>
</dbReference>
<accession>A0ABP6ZNK8</accession>
<dbReference type="PANTHER" id="PTHR33744">
    <property type="entry name" value="CARBOHYDRATE DIACID REGULATOR"/>
    <property type="match status" value="1"/>
</dbReference>
<sequence length="401" mass="40850">MSGATESDPRALQELVDDVSDLLQAPATLEDTGFALVAYGSHAADGVDQVRAASILRKTATAQVRGYFLNHGIASATQPVRIPADESQQIAARVCIPVRSGGRTHGYLWVVEPATGVAAEALAQVAPLADRAGALLARRAGVADERAALVGELLMGDASPAAGAWRRLMALGELVAGEALVVAVIRAADGTITRTVTSVPAASEPEVAARRVARRLPAGAVAGVSEACRVRFGEGTPAGSGPGSPSDSGSGRADGPGPEGPGAADQASAAALVAAARQAEAAAVTAGARPHLGPVLSWADLGFYRVLAQGPAAVEALIAGTPAARLREKADADLIRTALVWLDSGGNAARTAAMLSVHRQTLYYRLERIEQFAGVDLDEGEARLGLHIGLALGEVLAKYQG</sequence>
<keyword evidence="4" id="KW-1185">Reference proteome</keyword>
<gene>
    <name evidence="3" type="ORF">GCM10022223_34620</name>
</gene>
<name>A0ABP6ZNK8_9ACTN</name>
<reference evidence="4" key="1">
    <citation type="journal article" date="2019" name="Int. J. Syst. Evol. Microbiol.">
        <title>The Global Catalogue of Microorganisms (GCM) 10K type strain sequencing project: providing services to taxonomists for standard genome sequencing and annotation.</title>
        <authorList>
            <consortium name="The Broad Institute Genomics Platform"/>
            <consortium name="The Broad Institute Genome Sequencing Center for Infectious Disease"/>
            <person name="Wu L."/>
            <person name="Ma J."/>
        </authorList>
    </citation>
    <scope>NUCLEOTIDE SEQUENCE [LARGE SCALE GENOMIC DNA]</scope>
    <source>
        <strain evidence="4">JCM 16902</strain>
    </source>
</reference>
<dbReference type="RefSeq" id="WP_231489082.1">
    <property type="nucleotide sequence ID" value="NZ_BAAAZO010000006.1"/>
</dbReference>
<dbReference type="Gene3D" id="1.10.10.2840">
    <property type="entry name" value="PucR C-terminal helix-turn-helix domain"/>
    <property type="match status" value="1"/>
</dbReference>
<dbReference type="InterPro" id="IPR042070">
    <property type="entry name" value="PucR_C-HTH_sf"/>
</dbReference>
<protein>
    <submittedName>
        <fullName evidence="3">Helix-turn-helix domain-containing protein</fullName>
    </submittedName>
</protein>
<organism evidence="3 4">
    <name type="scientific">Kineosporia mesophila</name>
    <dbReference type="NCBI Taxonomy" id="566012"/>
    <lineage>
        <taxon>Bacteria</taxon>
        <taxon>Bacillati</taxon>
        <taxon>Actinomycetota</taxon>
        <taxon>Actinomycetes</taxon>
        <taxon>Kineosporiales</taxon>
        <taxon>Kineosporiaceae</taxon>
        <taxon>Kineosporia</taxon>
    </lineage>
</organism>
<dbReference type="Proteomes" id="UP001501074">
    <property type="component" value="Unassembled WGS sequence"/>
</dbReference>
<dbReference type="InterPro" id="IPR025736">
    <property type="entry name" value="PucR_C-HTH_dom"/>
</dbReference>
<dbReference type="EMBL" id="BAAAZO010000006">
    <property type="protein sequence ID" value="GAA3615459.1"/>
    <property type="molecule type" value="Genomic_DNA"/>
</dbReference>
<evidence type="ECO:0000313" key="3">
    <source>
        <dbReference type="EMBL" id="GAA3615459.1"/>
    </source>
</evidence>
<feature type="domain" description="PucR C-terminal helix-turn-helix" evidence="2">
    <location>
        <begin position="334"/>
        <end position="391"/>
    </location>
</feature>
<comment type="caution">
    <text evidence="3">The sequence shown here is derived from an EMBL/GenBank/DDBJ whole genome shotgun (WGS) entry which is preliminary data.</text>
</comment>